<dbReference type="EMBL" id="CP076724">
    <property type="protein sequence ID" value="QWV98967.1"/>
    <property type="molecule type" value="Genomic_DNA"/>
</dbReference>
<evidence type="ECO:0000313" key="3">
    <source>
        <dbReference type="Proteomes" id="UP000683493"/>
    </source>
</evidence>
<feature type="signal peptide" evidence="1">
    <location>
        <begin position="1"/>
        <end position="22"/>
    </location>
</feature>
<name>A0ABX8JQR7_9BACT</name>
<protein>
    <submittedName>
        <fullName evidence="2">Uncharacterized protein</fullName>
    </submittedName>
</protein>
<reference evidence="2 3" key="1">
    <citation type="submission" date="2021-06" db="EMBL/GenBank/DDBJ databases">
        <title>Gemonas diversity in paddy soil.</title>
        <authorList>
            <person name="Liu G."/>
        </authorList>
    </citation>
    <scope>NUCLEOTIDE SEQUENCE [LARGE SCALE GENOMIC DNA]</scope>
    <source>
        <strain evidence="2 3">RG29</strain>
    </source>
</reference>
<dbReference type="Proteomes" id="UP000683493">
    <property type="component" value="Chromosome"/>
</dbReference>
<feature type="chain" id="PRO_5046012950" evidence="1">
    <location>
        <begin position="23"/>
        <end position="430"/>
    </location>
</feature>
<proteinExistence type="predicted"/>
<evidence type="ECO:0000313" key="2">
    <source>
        <dbReference type="EMBL" id="QWV98967.1"/>
    </source>
</evidence>
<sequence>MKRNVSTIALGMFLTLASTAMAEKPVLGPCGTNGPLGSVDISPSSYSYTRTSVDQLTASFTVLSPSINVTGSCDPSLDYVYGNGDSGADIDVEVRVADVYNGDGSTPSLTEDQLNALKNAFSFTPSTFTLLDPGKGSQPVILTFTNTSDVPAGEYIVNIQAKLTNPETEKGLGIGPANRTFTVNIAEPQQVKLDTLPPLVTISSPGNGTSLLLNAPLQASFKAVDPTEEGAGTGVHAARAFINSCAEAVQHDVTAALSSNSLLPVAAGQEVTLTENAIANQIGTFTLVAEADDAATPAIHTGSDVRSFTVGVGVTALPPISVTGKQFNPTADVAIKWAITDNAGALLPPFADIMAVVKLPSGQVAATYVAGAIRWELDAAGNASQYIANYKIPSITGTYKVEIFVNDVCNAPVKQGELSFYVATPGAQKK</sequence>
<gene>
    <name evidence="2" type="ORF">KP005_06720</name>
</gene>
<organism evidence="2 3">
    <name type="scientific">Geomonas diazotrophica</name>
    <dbReference type="NCBI Taxonomy" id="2843197"/>
    <lineage>
        <taxon>Bacteria</taxon>
        <taxon>Pseudomonadati</taxon>
        <taxon>Thermodesulfobacteriota</taxon>
        <taxon>Desulfuromonadia</taxon>
        <taxon>Geobacterales</taxon>
        <taxon>Geobacteraceae</taxon>
        <taxon>Geomonas</taxon>
    </lineage>
</organism>
<keyword evidence="1" id="KW-0732">Signal</keyword>
<keyword evidence="3" id="KW-1185">Reference proteome</keyword>
<evidence type="ECO:0000256" key="1">
    <source>
        <dbReference type="SAM" id="SignalP"/>
    </source>
</evidence>
<accession>A0ABX8JQR7</accession>